<dbReference type="GO" id="GO:0003700">
    <property type="term" value="F:DNA-binding transcription factor activity"/>
    <property type="evidence" value="ECO:0007669"/>
    <property type="project" value="InterPro"/>
</dbReference>
<dbReference type="InterPro" id="IPR036388">
    <property type="entry name" value="WH-like_DNA-bd_sf"/>
</dbReference>
<dbReference type="Gene3D" id="1.10.10.10">
    <property type="entry name" value="Winged helix-like DNA-binding domain superfamily/Winged helix DNA-binding domain"/>
    <property type="match status" value="1"/>
</dbReference>
<feature type="domain" description="HTH gntR-type" evidence="4">
    <location>
        <begin position="9"/>
        <end position="77"/>
    </location>
</feature>
<dbReference type="InterPro" id="IPR011663">
    <property type="entry name" value="UTRA"/>
</dbReference>
<dbReference type="PANTHER" id="PTHR44846:SF1">
    <property type="entry name" value="MANNOSYL-D-GLYCERATE TRANSPORT_METABOLISM SYSTEM REPRESSOR MNGR-RELATED"/>
    <property type="match status" value="1"/>
</dbReference>
<accession>A0A1G7AMI1</accession>
<evidence type="ECO:0000256" key="3">
    <source>
        <dbReference type="ARBA" id="ARBA00023163"/>
    </source>
</evidence>
<gene>
    <name evidence="5" type="ORF">SAMN05421720_10412</name>
</gene>
<organism evidence="5 6">
    <name type="scientific">Rhodospira trueperi</name>
    <dbReference type="NCBI Taxonomy" id="69960"/>
    <lineage>
        <taxon>Bacteria</taxon>
        <taxon>Pseudomonadati</taxon>
        <taxon>Pseudomonadota</taxon>
        <taxon>Alphaproteobacteria</taxon>
        <taxon>Rhodospirillales</taxon>
        <taxon>Rhodospirillaceae</taxon>
        <taxon>Rhodospira</taxon>
    </lineage>
</organism>
<protein>
    <submittedName>
        <fullName evidence="5">DNA-binding transcriptional regulator, GntR family</fullName>
    </submittedName>
</protein>
<evidence type="ECO:0000313" key="6">
    <source>
        <dbReference type="Proteomes" id="UP000199412"/>
    </source>
</evidence>
<dbReference type="SUPFAM" id="SSF46785">
    <property type="entry name" value="Winged helix' DNA-binding domain"/>
    <property type="match status" value="1"/>
</dbReference>
<reference evidence="5 6" key="1">
    <citation type="submission" date="2016-10" db="EMBL/GenBank/DDBJ databases">
        <authorList>
            <person name="de Groot N.N."/>
        </authorList>
    </citation>
    <scope>NUCLEOTIDE SEQUENCE [LARGE SCALE GENOMIC DNA]</scope>
    <source>
        <strain evidence="5 6">ATCC 700224</strain>
    </source>
</reference>
<dbReference type="GO" id="GO:0045892">
    <property type="term" value="P:negative regulation of DNA-templated transcription"/>
    <property type="evidence" value="ECO:0007669"/>
    <property type="project" value="TreeGrafter"/>
</dbReference>
<keyword evidence="6" id="KW-1185">Reference proteome</keyword>
<dbReference type="InterPro" id="IPR050679">
    <property type="entry name" value="Bact_HTH_transcr_reg"/>
</dbReference>
<keyword evidence="1" id="KW-0805">Transcription regulation</keyword>
<dbReference type="OrthoDB" id="7347280at2"/>
<dbReference type="SMART" id="SM00866">
    <property type="entry name" value="UTRA"/>
    <property type="match status" value="1"/>
</dbReference>
<name>A0A1G7AMI1_9PROT</name>
<sequence>MDMKTGGGAPIYLRLRDALAERIGSGRIAPGERLPSERALSQEMGIARMTVRDALLLLQGEGLIYREDRRGYFVSPTRLRTDPTNHINIFGLFKEAGKEPGAETTAPESHAATQSLATLFGCGIGDALYEMCSIALLDGRRVCFEENYLKADVFPGFLDMKFYDPITDFVRNEYGFVPEQTGFRARSTQFHGAVAAALGVANGTPGLFITRLKSHGGAVVQVDREFWLSDILEVVVGNVPG</sequence>
<dbReference type="InterPro" id="IPR028978">
    <property type="entry name" value="Chorismate_lyase_/UTRA_dom_sf"/>
</dbReference>
<dbReference type="EMBL" id="FNAP01000004">
    <property type="protein sequence ID" value="SDE16011.1"/>
    <property type="molecule type" value="Genomic_DNA"/>
</dbReference>
<dbReference type="Proteomes" id="UP000199412">
    <property type="component" value="Unassembled WGS sequence"/>
</dbReference>
<dbReference type="AlphaFoldDB" id="A0A1G7AMI1"/>
<dbReference type="InterPro" id="IPR000524">
    <property type="entry name" value="Tscrpt_reg_HTH_GntR"/>
</dbReference>
<keyword evidence="3" id="KW-0804">Transcription</keyword>
<dbReference type="InterPro" id="IPR036390">
    <property type="entry name" value="WH_DNA-bd_sf"/>
</dbReference>
<dbReference type="Pfam" id="PF00392">
    <property type="entry name" value="GntR"/>
    <property type="match status" value="1"/>
</dbReference>
<evidence type="ECO:0000256" key="2">
    <source>
        <dbReference type="ARBA" id="ARBA00023125"/>
    </source>
</evidence>
<proteinExistence type="predicted"/>
<dbReference type="Gene3D" id="3.40.1410.10">
    <property type="entry name" value="Chorismate lyase-like"/>
    <property type="match status" value="1"/>
</dbReference>
<evidence type="ECO:0000313" key="5">
    <source>
        <dbReference type="EMBL" id="SDE16011.1"/>
    </source>
</evidence>
<dbReference type="CDD" id="cd07377">
    <property type="entry name" value="WHTH_GntR"/>
    <property type="match status" value="1"/>
</dbReference>
<dbReference type="Pfam" id="PF07702">
    <property type="entry name" value="UTRA"/>
    <property type="match status" value="1"/>
</dbReference>
<dbReference type="PANTHER" id="PTHR44846">
    <property type="entry name" value="MANNOSYL-D-GLYCERATE TRANSPORT/METABOLISM SYSTEM REPRESSOR MNGR-RELATED"/>
    <property type="match status" value="1"/>
</dbReference>
<dbReference type="STRING" id="69960.SAMN05421720_10412"/>
<dbReference type="GO" id="GO:0003677">
    <property type="term" value="F:DNA binding"/>
    <property type="evidence" value="ECO:0007669"/>
    <property type="project" value="UniProtKB-KW"/>
</dbReference>
<evidence type="ECO:0000256" key="1">
    <source>
        <dbReference type="ARBA" id="ARBA00023015"/>
    </source>
</evidence>
<dbReference type="SUPFAM" id="SSF64288">
    <property type="entry name" value="Chorismate lyase-like"/>
    <property type="match status" value="1"/>
</dbReference>
<evidence type="ECO:0000259" key="4">
    <source>
        <dbReference type="PROSITE" id="PS50949"/>
    </source>
</evidence>
<dbReference type="PRINTS" id="PR00035">
    <property type="entry name" value="HTHGNTR"/>
</dbReference>
<dbReference type="PROSITE" id="PS50949">
    <property type="entry name" value="HTH_GNTR"/>
    <property type="match status" value="1"/>
</dbReference>
<dbReference type="RefSeq" id="WP_092784121.1">
    <property type="nucleotide sequence ID" value="NZ_FNAP01000004.1"/>
</dbReference>
<dbReference type="SMART" id="SM00345">
    <property type="entry name" value="HTH_GNTR"/>
    <property type="match status" value="1"/>
</dbReference>
<keyword evidence="2 5" id="KW-0238">DNA-binding</keyword>